<evidence type="ECO:0000256" key="3">
    <source>
        <dbReference type="ARBA" id="ARBA00022454"/>
    </source>
</evidence>
<protein>
    <recommendedName>
        <fullName evidence="10">HORMA domain-containing protein</fullName>
    </recommendedName>
</protein>
<dbReference type="InterPro" id="IPR019787">
    <property type="entry name" value="Znf_PHD-finger"/>
</dbReference>
<name>A0A9P6NP56_9BASI</name>
<keyword evidence="7" id="KW-0539">Nucleus</keyword>
<feature type="compositionally biased region" description="Polar residues" evidence="9">
    <location>
        <begin position="406"/>
        <end position="425"/>
    </location>
</feature>
<dbReference type="SMART" id="SM00249">
    <property type="entry name" value="PHD"/>
    <property type="match status" value="1"/>
</dbReference>
<dbReference type="InterPro" id="IPR013083">
    <property type="entry name" value="Znf_RING/FYVE/PHD"/>
</dbReference>
<feature type="region of interest" description="Disordered" evidence="9">
    <location>
        <begin position="573"/>
        <end position="600"/>
    </location>
</feature>
<dbReference type="Pfam" id="PF00628">
    <property type="entry name" value="PHD"/>
    <property type="match status" value="1"/>
</dbReference>
<evidence type="ECO:0000256" key="2">
    <source>
        <dbReference type="ARBA" id="ARBA00004286"/>
    </source>
</evidence>
<dbReference type="SUPFAM" id="SSF56019">
    <property type="entry name" value="The spindle assembly checkpoint protein mad2"/>
    <property type="match status" value="1"/>
</dbReference>
<evidence type="ECO:0000256" key="9">
    <source>
        <dbReference type="SAM" id="MobiDB-lite"/>
    </source>
</evidence>
<dbReference type="InterPro" id="IPR011011">
    <property type="entry name" value="Znf_FYVE_PHD"/>
</dbReference>
<keyword evidence="8" id="KW-0469">Meiosis</keyword>
<dbReference type="GO" id="GO:0008270">
    <property type="term" value="F:zinc ion binding"/>
    <property type="evidence" value="ECO:0007669"/>
    <property type="project" value="UniProtKB-KW"/>
</dbReference>
<keyword evidence="4" id="KW-0479">Metal-binding</keyword>
<dbReference type="InterPro" id="IPR051294">
    <property type="entry name" value="HORMA_MeioticProgression"/>
</dbReference>
<feature type="compositionally biased region" description="Basic and acidic residues" evidence="9">
    <location>
        <begin position="744"/>
        <end position="757"/>
    </location>
</feature>
<evidence type="ECO:0000256" key="7">
    <source>
        <dbReference type="ARBA" id="ARBA00023242"/>
    </source>
</evidence>
<dbReference type="GO" id="GO:0051598">
    <property type="term" value="P:meiotic recombination checkpoint signaling"/>
    <property type="evidence" value="ECO:0007669"/>
    <property type="project" value="TreeGrafter"/>
</dbReference>
<comment type="caution">
    <text evidence="11">The sequence shown here is derived from an EMBL/GenBank/DDBJ whole genome shotgun (WGS) entry which is preliminary data.</text>
</comment>
<dbReference type="Proteomes" id="UP000886653">
    <property type="component" value="Unassembled WGS sequence"/>
</dbReference>
<dbReference type="GO" id="GO:0005694">
    <property type="term" value="C:chromosome"/>
    <property type="evidence" value="ECO:0007669"/>
    <property type="project" value="UniProtKB-SubCell"/>
</dbReference>
<keyword evidence="3" id="KW-0158">Chromosome</keyword>
<dbReference type="InterPro" id="IPR036570">
    <property type="entry name" value="HORMA_dom_sf"/>
</dbReference>
<feature type="compositionally biased region" description="Basic and acidic residues" evidence="9">
    <location>
        <begin position="431"/>
        <end position="445"/>
    </location>
</feature>
<comment type="subcellular location">
    <subcellularLocation>
        <location evidence="2">Chromosome</location>
    </subcellularLocation>
    <subcellularLocation>
        <location evidence="1">Nucleus</location>
    </subcellularLocation>
</comment>
<feature type="region of interest" description="Disordered" evidence="9">
    <location>
        <begin position="844"/>
        <end position="905"/>
    </location>
</feature>
<dbReference type="Gene3D" id="3.30.40.10">
    <property type="entry name" value="Zinc/RING finger domain, C3HC4 (zinc finger)"/>
    <property type="match status" value="1"/>
</dbReference>
<dbReference type="SUPFAM" id="SSF57903">
    <property type="entry name" value="FYVE/PHD zinc finger"/>
    <property type="match status" value="1"/>
</dbReference>
<dbReference type="Gene3D" id="3.30.900.10">
    <property type="entry name" value="HORMA domain"/>
    <property type="match status" value="1"/>
</dbReference>
<dbReference type="GO" id="GO:0007130">
    <property type="term" value="P:synaptonemal complex assembly"/>
    <property type="evidence" value="ECO:0007669"/>
    <property type="project" value="TreeGrafter"/>
</dbReference>
<gene>
    <name evidence="11" type="ORF">CROQUDRAFT_77014</name>
</gene>
<accession>A0A9P6NP56</accession>
<feature type="region of interest" description="Disordered" evidence="9">
    <location>
        <begin position="66"/>
        <end position="86"/>
    </location>
</feature>
<evidence type="ECO:0000259" key="10">
    <source>
        <dbReference type="PROSITE" id="PS50815"/>
    </source>
</evidence>
<dbReference type="Pfam" id="PF02301">
    <property type="entry name" value="HORMA"/>
    <property type="match status" value="1"/>
</dbReference>
<evidence type="ECO:0000256" key="5">
    <source>
        <dbReference type="ARBA" id="ARBA00022771"/>
    </source>
</evidence>
<feature type="compositionally biased region" description="Polar residues" evidence="9">
    <location>
        <begin position="846"/>
        <end position="856"/>
    </location>
</feature>
<evidence type="ECO:0000313" key="12">
    <source>
        <dbReference type="Proteomes" id="UP000886653"/>
    </source>
</evidence>
<feature type="region of interest" description="Disordered" evidence="9">
    <location>
        <begin position="738"/>
        <end position="757"/>
    </location>
</feature>
<keyword evidence="12" id="KW-1185">Reference proteome</keyword>
<sequence>MSIQPQRVKQSTKTSTKAAVKISTDAQLVTSAQSLSIVRTLVQTGIGVITYLRGIFPDECFNDDRIGPDRSETTHGSESRNTEVFKKDSREGRGYIRVKKIRPGASPESDVVLNYLDEGVMDAIQRGYLRQLLFAMYLDPENPRDVIECYTFNFTYSSSTLGEARLIPELEVRDQLKEMSLTGKVTISEESNGKALEKTGGMVKRQIQTLIKNLICSTQSLSDINGRRFLSFKLYYNDKCPMDYQPPHFDAGDVEKDRFTFGTAGREEIPNATEMGKVDTGYHTVRVALATISNFLPDNVAPGLSKRHPNEAEGRESYLEKIRAEAKNRKVVWDTEMLLDPPSSPSPTSNPNLVAGNEPGSERINPEPLGLRDSQGKIIPLSNLIQVDQPIQIWQKKTDSGRDPGNSESSSSVMDSTQVEDNAQVSPRVGDTSEKESTTAKRVEESSSMDIDIPTINLIKQAKTLGLGKLGKETIENESLLLLDTQGPAFNPKDLEQHLTSDSGQLYSLPIPELVQEAPQGYRPNPRANLTPDDPIQAFSQAAELRPSATLAISEDPIEGTDPKGSFLAEKTRARASSSAVKQTQHKKRPNAGPEPIPSGPDTIEVCECKDWHDDSAMIACEVCVRWRHLSCYGYKSLDDPRIPVEFICYRCRIHEGLSLEDTWKREDEIKTALEGLRTLCIFRRALQIIYEEGMPTAIKQLAKRLETDFTTASQLKKRLMAENYLCPKASEKSKASAGILESETGKRSKSVKDKGNKKSLVVNESYEQKKVRDAVYFTPGSELESKILGAFSAPAVTVTTAARDSIKSVGQSKEAELSADITTRTRSWTQLLDEENREQVDDLGMQTSHESSTAKVLSKSDARLGSDQMHDRVSGRLRSVDRTPQPSKRRKTKSGETRRRSRIKDKVSIGIQEVEVAGVTWDDVSD</sequence>
<dbReference type="InterPro" id="IPR001965">
    <property type="entry name" value="Znf_PHD"/>
</dbReference>
<evidence type="ECO:0000256" key="4">
    <source>
        <dbReference type="ARBA" id="ARBA00022723"/>
    </source>
</evidence>
<evidence type="ECO:0000256" key="6">
    <source>
        <dbReference type="ARBA" id="ARBA00022833"/>
    </source>
</evidence>
<dbReference type="AlphaFoldDB" id="A0A9P6NP56"/>
<dbReference type="OrthoDB" id="1928087at2759"/>
<feature type="region of interest" description="Disordered" evidence="9">
    <location>
        <begin position="337"/>
        <end position="373"/>
    </location>
</feature>
<reference evidence="11" key="1">
    <citation type="submission" date="2013-11" db="EMBL/GenBank/DDBJ databases">
        <title>Genome sequence of the fusiform rust pathogen reveals effectors for host alternation and coevolution with pine.</title>
        <authorList>
            <consortium name="DOE Joint Genome Institute"/>
            <person name="Smith K."/>
            <person name="Pendleton A."/>
            <person name="Kubisiak T."/>
            <person name="Anderson C."/>
            <person name="Salamov A."/>
            <person name="Aerts A."/>
            <person name="Riley R."/>
            <person name="Clum A."/>
            <person name="Lindquist E."/>
            <person name="Ence D."/>
            <person name="Campbell M."/>
            <person name="Kronenberg Z."/>
            <person name="Feau N."/>
            <person name="Dhillon B."/>
            <person name="Hamelin R."/>
            <person name="Burleigh J."/>
            <person name="Smith J."/>
            <person name="Yandell M."/>
            <person name="Nelson C."/>
            <person name="Grigoriev I."/>
            <person name="Davis J."/>
        </authorList>
    </citation>
    <scope>NUCLEOTIDE SEQUENCE</scope>
    <source>
        <strain evidence="11">G11</strain>
    </source>
</reference>
<feature type="compositionally biased region" description="Basic and acidic residues" evidence="9">
    <location>
        <begin position="859"/>
        <end position="882"/>
    </location>
</feature>
<proteinExistence type="predicted"/>
<feature type="region of interest" description="Disordered" evidence="9">
    <location>
        <begin position="397"/>
        <end position="447"/>
    </location>
</feature>
<evidence type="ECO:0000256" key="8">
    <source>
        <dbReference type="ARBA" id="ARBA00023254"/>
    </source>
</evidence>
<evidence type="ECO:0000313" key="11">
    <source>
        <dbReference type="EMBL" id="KAG0147076.1"/>
    </source>
</evidence>
<keyword evidence="6" id="KW-0862">Zinc</keyword>
<dbReference type="InterPro" id="IPR003511">
    <property type="entry name" value="HORMA_dom"/>
</dbReference>
<organism evidence="11 12">
    <name type="scientific">Cronartium quercuum f. sp. fusiforme G11</name>
    <dbReference type="NCBI Taxonomy" id="708437"/>
    <lineage>
        <taxon>Eukaryota</taxon>
        <taxon>Fungi</taxon>
        <taxon>Dikarya</taxon>
        <taxon>Basidiomycota</taxon>
        <taxon>Pucciniomycotina</taxon>
        <taxon>Pucciniomycetes</taxon>
        <taxon>Pucciniales</taxon>
        <taxon>Coleosporiaceae</taxon>
        <taxon>Cronartium</taxon>
    </lineage>
</organism>
<dbReference type="PROSITE" id="PS50815">
    <property type="entry name" value="HORMA"/>
    <property type="match status" value="1"/>
</dbReference>
<dbReference type="PANTHER" id="PTHR48225:SF7">
    <property type="entry name" value="MEIOSIS-SPECIFIC PROTEIN HOP1"/>
    <property type="match status" value="1"/>
</dbReference>
<evidence type="ECO:0000256" key="1">
    <source>
        <dbReference type="ARBA" id="ARBA00004123"/>
    </source>
</evidence>
<dbReference type="PANTHER" id="PTHR48225">
    <property type="entry name" value="HORMA DOMAIN-CONTAINING PROTEIN 1"/>
    <property type="match status" value="1"/>
</dbReference>
<dbReference type="EMBL" id="MU167252">
    <property type="protein sequence ID" value="KAG0147076.1"/>
    <property type="molecule type" value="Genomic_DNA"/>
</dbReference>
<dbReference type="GO" id="GO:0005634">
    <property type="term" value="C:nucleus"/>
    <property type="evidence" value="ECO:0007669"/>
    <property type="project" value="UniProtKB-SubCell"/>
</dbReference>
<feature type="domain" description="HORMA" evidence="10">
    <location>
        <begin position="32"/>
        <end position="289"/>
    </location>
</feature>
<keyword evidence="5" id="KW-0863">Zinc-finger</keyword>